<comment type="similarity">
    <text evidence="1">Belongs to the thioesterase family.</text>
</comment>
<evidence type="ECO:0000313" key="4">
    <source>
        <dbReference type="Proteomes" id="UP000001258"/>
    </source>
</evidence>
<dbReference type="PANTHER" id="PTHR11487:SF0">
    <property type="entry name" value="S-ACYL FATTY ACID SYNTHASE THIOESTERASE, MEDIUM CHAIN"/>
    <property type="match status" value="1"/>
</dbReference>
<dbReference type="Pfam" id="PF00975">
    <property type="entry name" value="Thioesterase"/>
    <property type="match status" value="1"/>
</dbReference>
<feature type="domain" description="Thioesterase" evidence="2">
    <location>
        <begin position="2"/>
        <end position="217"/>
    </location>
</feature>
<dbReference type="STRING" id="272558.gene:10727736"/>
<dbReference type="HOGENOM" id="CLU_070456_1_1_9"/>
<proteinExistence type="inferred from homology"/>
<dbReference type="SMR" id="Q9KBT6"/>
<dbReference type="InterPro" id="IPR001031">
    <property type="entry name" value="Thioesterase"/>
</dbReference>
<dbReference type="AlphaFoldDB" id="Q9KBT6"/>
<sequence>MQLFCFHCAGGSSSLFNGWGFSGIETIPLDLPGRGRRIREPFHTDFQSAAQDLAGEIQRKRVKGQEWGVFGHSLGAMLAYEVTRIYQDEWLSFRILSGVRPLHQYKNDVSILKEDDRTMIQKLVDIGGIPSKYADLPGFVQWFAPIVRSDLLLVKSFRFVQDDAPISTYVLNGTKDLITRNSPVIEWRKCWRQSFHYETFEGDHFHILKKPEIVERFMKMFLGKVGEVR</sequence>
<reference evidence="3 4" key="1">
    <citation type="journal article" date="2000" name="Nucleic Acids Res.">
        <title>Complete genome sequence of the alkaliphilic bacterium Bacillus halodurans and genomic sequence comparison with Bacillus subtilis.</title>
        <authorList>
            <person name="Takami H."/>
            <person name="Nakasone K."/>
            <person name="Takaki Y."/>
            <person name="Maeno G."/>
            <person name="Sasaki R."/>
            <person name="Masui N."/>
            <person name="Fuji F."/>
            <person name="Hirama C."/>
            <person name="Nakamura Y."/>
            <person name="Ogasawara N."/>
            <person name="Kuhara S."/>
            <person name="Horikoshi K."/>
        </authorList>
    </citation>
    <scope>NUCLEOTIDE SEQUENCE [LARGE SCALE GENOMIC DNA]</scope>
    <source>
        <strain evidence="4">ATCC BAA-125 / DSM 18197 / FERM 7344 / JCM 9153 / C-125</strain>
    </source>
</reference>
<dbReference type="EMBL" id="BA000004">
    <property type="protein sequence ID" value="BAB05557.1"/>
    <property type="molecule type" value="Genomic_DNA"/>
</dbReference>
<protein>
    <submittedName>
        <fullName evidence="3">Thioesterase II</fullName>
    </submittedName>
</protein>
<organism evidence="3 4">
    <name type="scientific">Halalkalibacterium halodurans (strain ATCC BAA-125 / DSM 18197 / FERM 7344 / JCM 9153 / C-125)</name>
    <name type="common">Bacillus halodurans</name>
    <dbReference type="NCBI Taxonomy" id="272558"/>
    <lineage>
        <taxon>Bacteria</taxon>
        <taxon>Bacillati</taxon>
        <taxon>Bacillota</taxon>
        <taxon>Bacilli</taxon>
        <taxon>Bacillales</taxon>
        <taxon>Bacillaceae</taxon>
        <taxon>Halalkalibacterium (ex Joshi et al. 2022)</taxon>
    </lineage>
</organism>
<dbReference type="InterPro" id="IPR012223">
    <property type="entry name" value="TEII"/>
</dbReference>
<accession>Q9KBT6</accession>
<evidence type="ECO:0000259" key="2">
    <source>
        <dbReference type="Pfam" id="PF00975"/>
    </source>
</evidence>
<dbReference type="SUPFAM" id="SSF53474">
    <property type="entry name" value="alpha/beta-Hydrolases"/>
    <property type="match status" value="1"/>
</dbReference>
<gene>
    <name evidence="3" type="ordered locus">BH1838</name>
</gene>
<dbReference type="Gene3D" id="3.40.50.1820">
    <property type="entry name" value="alpha/beta hydrolase"/>
    <property type="match status" value="1"/>
</dbReference>
<dbReference type="PANTHER" id="PTHR11487">
    <property type="entry name" value="THIOESTERASE"/>
    <property type="match status" value="1"/>
</dbReference>
<dbReference type="PIR" id="F83879">
    <property type="entry name" value="F83879"/>
</dbReference>
<dbReference type="Proteomes" id="UP000001258">
    <property type="component" value="Chromosome"/>
</dbReference>
<dbReference type="RefSeq" id="WP_010897999.1">
    <property type="nucleotide sequence ID" value="NC_002570.2"/>
</dbReference>
<dbReference type="InterPro" id="IPR029058">
    <property type="entry name" value="AB_hydrolase_fold"/>
</dbReference>
<evidence type="ECO:0000256" key="1">
    <source>
        <dbReference type="ARBA" id="ARBA00007169"/>
    </source>
</evidence>
<dbReference type="ESTHER" id="bacha-BH1838">
    <property type="family name" value="Thioesterase"/>
</dbReference>
<dbReference type="KEGG" id="bha:BH1838"/>
<name>Q9KBT6_HALH5</name>
<keyword evidence="4" id="KW-1185">Reference proteome</keyword>
<evidence type="ECO:0000313" key="3">
    <source>
        <dbReference type="EMBL" id="BAB05557.1"/>
    </source>
</evidence>
<dbReference type="GO" id="GO:0008610">
    <property type="term" value="P:lipid biosynthetic process"/>
    <property type="evidence" value="ECO:0007669"/>
    <property type="project" value="TreeGrafter"/>
</dbReference>
<dbReference type="eggNOG" id="COG3208">
    <property type="taxonomic scope" value="Bacteria"/>
</dbReference>